<keyword evidence="1" id="KW-0479">Metal-binding</keyword>
<protein>
    <recommendedName>
        <fullName evidence="2">C2H2-type domain-containing protein</fullName>
    </recommendedName>
</protein>
<feature type="domain" description="C2H2-type" evidence="2">
    <location>
        <begin position="249"/>
        <end position="279"/>
    </location>
</feature>
<dbReference type="RefSeq" id="XP_047781848.1">
    <property type="nucleotide sequence ID" value="XM_047918832.1"/>
</dbReference>
<keyword evidence="1" id="KW-0863">Zinc-finger</keyword>
<gene>
    <name evidence="3" type="ORF">C8Q71DRAFT_481602</name>
</gene>
<comment type="caution">
    <text evidence="3">The sequence shown here is derived from an EMBL/GenBank/DDBJ whole genome shotgun (WGS) entry which is preliminary data.</text>
</comment>
<accession>A0ABQ8KP42</accession>
<dbReference type="GeneID" id="71999564"/>
<evidence type="ECO:0000313" key="3">
    <source>
        <dbReference type="EMBL" id="KAH9840198.1"/>
    </source>
</evidence>
<dbReference type="Proteomes" id="UP000814176">
    <property type="component" value="Unassembled WGS sequence"/>
</dbReference>
<keyword evidence="4" id="KW-1185">Reference proteome</keyword>
<dbReference type="PROSITE" id="PS50157">
    <property type="entry name" value="ZINC_FINGER_C2H2_2"/>
    <property type="match status" value="1"/>
</dbReference>
<reference evidence="3 4" key="1">
    <citation type="journal article" date="2021" name="Environ. Microbiol.">
        <title>Gene family expansions and transcriptome signatures uncover fungal adaptations to wood decay.</title>
        <authorList>
            <person name="Hage H."/>
            <person name="Miyauchi S."/>
            <person name="Viragh M."/>
            <person name="Drula E."/>
            <person name="Min B."/>
            <person name="Chaduli D."/>
            <person name="Navarro D."/>
            <person name="Favel A."/>
            <person name="Norest M."/>
            <person name="Lesage-Meessen L."/>
            <person name="Balint B."/>
            <person name="Merenyi Z."/>
            <person name="de Eugenio L."/>
            <person name="Morin E."/>
            <person name="Martinez A.T."/>
            <person name="Baldrian P."/>
            <person name="Stursova M."/>
            <person name="Martinez M.J."/>
            <person name="Novotny C."/>
            <person name="Magnuson J.K."/>
            <person name="Spatafora J.W."/>
            <person name="Maurice S."/>
            <person name="Pangilinan J."/>
            <person name="Andreopoulos W."/>
            <person name="LaButti K."/>
            <person name="Hundley H."/>
            <person name="Na H."/>
            <person name="Kuo A."/>
            <person name="Barry K."/>
            <person name="Lipzen A."/>
            <person name="Henrissat B."/>
            <person name="Riley R."/>
            <person name="Ahrendt S."/>
            <person name="Nagy L.G."/>
            <person name="Grigoriev I.V."/>
            <person name="Martin F."/>
            <person name="Rosso M.N."/>
        </authorList>
    </citation>
    <scope>NUCLEOTIDE SEQUENCE [LARGE SCALE GENOMIC DNA]</scope>
    <source>
        <strain evidence="3 4">CIRM-BRFM 1785</strain>
    </source>
</reference>
<sequence>MPVNELSDRSPSVSGLHLGGIHSSGTSAGLDCFHPSEIAQLLSPELYLLTREALDYRDIAHWQAAGNVPHLSMGAVGYELSAASYYMPLSEGFFDYCTNDYQFNEGLLSAESPTTGQSRVRTEQNDETLFNHADDSSTRAQQDFPVPAADTRSMAPSVDPGYSSSTLPTLSQDAMTHLTCMWNECGDQVRRTKNAIHVHLKQVHRVKVPAMSDAKDKIRCDWDGCMLEVHNFWRHLQERHTHVRAVRKPRCEHCGQDFTRPGSLRRHHENLAVPCVAEPAA</sequence>
<dbReference type="InterPro" id="IPR013087">
    <property type="entry name" value="Znf_C2H2_type"/>
</dbReference>
<proteinExistence type="predicted"/>
<evidence type="ECO:0000256" key="1">
    <source>
        <dbReference type="PROSITE-ProRule" id="PRU00042"/>
    </source>
</evidence>
<keyword evidence="1" id="KW-0862">Zinc</keyword>
<name>A0ABQ8KP42_9APHY</name>
<evidence type="ECO:0000259" key="2">
    <source>
        <dbReference type="PROSITE" id="PS50157"/>
    </source>
</evidence>
<organism evidence="3 4">
    <name type="scientific">Rhodofomes roseus</name>
    <dbReference type="NCBI Taxonomy" id="34475"/>
    <lineage>
        <taxon>Eukaryota</taxon>
        <taxon>Fungi</taxon>
        <taxon>Dikarya</taxon>
        <taxon>Basidiomycota</taxon>
        <taxon>Agaricomycotina</taxon>
        <taxon>Agaricomycetes</taxon>
        <taxon>Polyporales</taxon>
        <taxon>Rhodofomes</taxon>
    </lineage>
</organism>
<dbReference type="EMBL" id="JADCUA010000005">
    <property type="protein sequence ID" value="KAH9840198.1"/>
    <property type="molecule type" value="Genomic_DNA"/>
</dbReference>
<evidence type="ECO:0000313" key="4">
    <source>
        <dbReference type="Proteomes" id="UP000814176"/>
    </source>
</evidence>